<sequence length="229" mass="24654">MGQYDFAEADFNAVYEGGDLLPGAAIKSVPWDIGEAQPAVIEMERAGRFSGDVLDIGCGPGDNAVFLAGRDYRVTAVDAASAAIEQAKRRAEGLDIEFAVADATVLAGYEGRFDSVLDSALFHTLEGPHRRRYVSALHRATKPGARLSMLCFADVPGGMPAPLSVTERDVRTTLTDAGWDVTHLSQGVFAGVAAPVKTFFEKLGSHPELDERGRTRLPVWLVYADRQTV</sequence>
<accession>A0A917QYY6</accession>
<dbReference type="GO" id="GO:0008168">
    <property type="term" value="F:methyltransferase activity"/>
    <property type="evidence" value="ECO:0007669"/>
    <property type="project" value="UniProtKB-KW"/>
</dbReference>
<dbReference type="RefSeq" id="WP_189323368.1">
    <property type="nucleotide sequence ID" value="NZ_BMPQ01000009.1"/>
</dbReference>
<dbReference type="PANTHER" id="PTHR43464:SF19">
    <property type="entry name" value="UBIQUINONE BIOSYNTHESIS O-METHYLTRANSFERASE, MITOCHONDRIAL"/>
    <property type="match status" value="1"/>
</dbReference>
<evidence type="ECO:0000313" key="6">
    <source>
        <dbReference type="Proteomes" id="UP000637788"/>
    </source>
</evidence>
<keyword evidence="1" id="KW-0489">Methyltransferase</keyword>
<dbReference type="InterPro" id="IPR029063">
    <property type="entry name" value="SAM-dependent_MTases_sf"/>
</dbReference>
<gene>
    <name evidence="5" type="ORF">GCM10010094_41620</name>
</gene>
<dbReference type="InterPro" id="IPR041698">
    <property type="entry name" value="Methyltransf_25"/>
</dbReference>
<dbReference type="CDD" id="cd02440">
    <property type="entry name" value="AdoMet_MTases"/>
    <property type="match status" value="1"/>
</dbReference>
<reference evidence="5" key="2">
    <citation type="submission" date="2020-09" db="EMBL/GenBank/DDBJ databases">
        <authorList>
            <person name="Sun Q."/>
            <person name="Ohkuma M."/>
        </authorList>
    </citation>
    <scope>NUCLEOTIDE SEQUENCE</scope>
    <source>
        <strain evidence="5">JCM 3035</strain>
    </source>
</reference>
<evidence type="ECO:0000313" key="5">
    <source>
        <dbReference type="EMBL" id="GGK76145.1"/>
    </source>
</evidence>
<evidence type="ECO:0000256" key="2">
    <source>
        <dbReference type="ARBA" id="ARBA00022679"/>
    </source>
</evidence>
<keyword evidence="2 5" id="KW-0808">Transferase</keyword>
<dbReference type="Pfam" id="PF13649">
    <property type="entry name" value="Methyltransf_25"/>
    <property type="match status" value="1"/>
</dbReference>
<organism evidence="5 6">
    <name type="scientific">Streptomyces flaveus</name>
    <dbReference type="NCBI Taxonomy" id="66370"/>
    <lineage>
        <taxon>Bacteria</taxon>
        <taxon>Bacillati</taxon>
        <taxon>Actinomycetota</taxon>
        <taxon>Actinomycetes</taxon>
        <taxon>Kitasatosporales</taxon>
        <taxon>Streptomycetaceae</taxon>
        <taxon>Streptomyces</taxon>
        <taxon>Streptomyces aurantiacus group</taxon>
    </lineage>
</organism>
<evidence type="ECO:0000256" key="3">
    <source>
        <dbReference type="ARBA" id="ARBA00022691"/>
    </source>
</evidence>
<evidence type="ECO:0000256" key="1">
    <source>
        <dbReference type="ARBA" id="ARBA00022603"/>
    </source>
</evidence>
<dbReference type="Gene3D" id="3.40.50.150">
    <property type="entry name" value="Vaccinia Virus protein VP39"/>
    <property type="match status" value="1"/>
</dbReference>
<dbReference type="PANTHER" id="PTHR43464">
    <property type="entry name" value="METHYLTRANSFERASE"/>
    <property type="match status" value="1"/>
</dbReference>
<comment type="caution">
    <text evidence="5">The sequence shown here is derived from an EMBL/GenBank/DDBJ whole genome shotgun (WGS) entry which is preliminary data.</text>
</comment>
<proteinExistence type="predicted"/>
<evidence type="ECO:0000259" key="4">
    <source>
        <dbReference type="Pfam" id="PF13649"/>
    </source>
</evidence>
<dbReference type="AlphaFoldDB" id="A0A917QYY6"/>
<protein>
    <submittedName>
        <fullName evidence="5">Transferase</fullName>
    </submittedName>
</protein>
<reference evidence="5" key="1">
    <citation type="journal article" date="2014" name="Int. J. Syst. Evol. Microbiol.">
        <title>Complete genome sequence of Corynebacterium casei LMG S-19264T (=DSM 44701T), isolated from a smear-ripened cheese.</title>
        <authorList>
            <consortium name="US DOE Joint Genome Institute (JGI-PGF)"/>
            <person name="Walter F."/>
            <person name="Albersmeier A."/>
            <person name="Kalinowski J."/>
            <person name="Ruckert C."/>
        </authorList>
    </citation>
    <scope>NUCLEOTIDE SEQUENCE</scope>
    <source>
        <strain evidence="5">JCM 3035</strain>
    </source>
</reference>
<feature type="domain" description="Methyltransferase" evidence="4">
    <location>
        <begin position="53"/>
        <end position="144"/>
    </location>
</feature>
<dbReference type="EMBL" id="BMPQ01000009">
    <property type="protein sequence ID" value="GGK76145.1"/>
    <property type="molecule type" value="Genomic_DNA"/>
</dbReference>
<dbReference type="GO" id="GO:0032259">
    <property type="term" value="P:methylation"/>
    <property type="evidence" value="ECO:0007669"/>
    <property type="project" value="UniProtKB-KW"/>
</dbReference>
<keyword evidence="6" id="KW-1185">Reference proteome</keyword>
<name>A0A917QYY6_9ACTN</name>
<keyword evidence="3" id="KW-0949">S-adenosyl-L-methionine</keyword>
<dbReference type="SUPFAM" id="SSF53335">
    <property type="entry name" value="S-adenosyl-L-methionine-dependent methyltransferases"/>
    <property type="match status" value="1"/>
</dbReference>
<dbReference type="Proteomes" id="UP000637788">
    <property type="component" value="Unassembled WGS sequence"/>
</dbReference>